<proteinExistence type="predicted"/>
<feature type="transmembrane region" description="Helical" evidence="1">
    <location>
        <begin position="183"/>
        <end position="209"/>
    </location>
</feature>
<keyword evidence="3" id="KW-1185">Reference proteome</keyword>
<evidence type="ECO:0000313" key="3">
    <source>
        <dbReference type="Proteomes" id="UP000248916"/>
    </source>
</evidence>
<dbReference type="Pfam" id="PF09955">
    <property type="entry name" value="DUF2189"/>
    <property type="match status" value="1"/>
</dbReference>
<evidence type="ECO:0000256" key="1">
    <source>
        <dbReference type="SAM" id="Phobius"/>
    </source>
</evidence>
<feature type="transmembrane region" description="Helical" evidence="1">
    <location>
        <begin position="244"/>
        <end position="271"/>
    </location>
</feature>
<dbReference type="AlphaFoldDB" id="A0A2W7N6S3"/>
<sequence length="286" mass="29840">MTKTIGNPGSVAIGTIGAIFGVVPRILRRMSGSHGAVPELHRITFEDIRDALADGVGDFSAFRSDVLFACLLYPIVGIVLAWVAFDRNLLPLLFPLLAGFALLGPLAAIGLYEMSRRRARGQETGWQAGFSVLGSPSIGPILALGVILLATFLAWIGAAALIYDATLGPEPPVGLGDLLTRTFGTGAGWAMIVVGFAVGFVFAAFVLAISVVSFPLLIDRDVGLVTAIVTSIRVAAANPGPIGLWGAIVAISLAVGSIPLLLGLVVVMPILGHATWHLYRRAVAVR</sequence>
<feature type="transmembrane region" description="Helical" evidence="1">
    <location>
        <begin position="221"/>
        <end position="238"/>
    </location>
</feature>
<reference evidence="2 3" key="1">
    <citation type="submission" date="2018-06" db="EMBL/GenBank/DDBJ databases">
        <title>Genomic Encyclopedia of Archaeal and Bacterial Type Strains, Phase II (KMG-II): from individual species to whole genera.</title>
        <authorList>
            <person name="Goeker M."/>
        </authorList>
    </citation>
    <scope>NUCLEOTIDE SEQUENCE [LARGE SCALE GENOMIC DNA]</scope>
    <source>
        <strain evidence="2 3">DSM 22009</strain>
    </source>
</reference>
<feature type="transmembrane region" description="Helical" evidence="1">
    <location>
        <begin position="6"/>
        <end position="27"/>
    </location>
</feature>
<evidence type="ECO:0000313" key="2">
    <source>
        <dbReference type="EMBL" id="PZX15801.1"/>
    </source>
</evidence>
<keyword evidence="1" id="KW-1133">Transmembrane helix</keyword>
<feature type="transmembrane region" description="Helical" evidence="1">
    <location>
        <begin position="141"/>
        <end position="163"/>
    </location>
</feature>
<feature type="transmembrane region" description="Helical" evidence="1">
    <location>
        <begin position="91"/>
        <end position="112"/>
    </location>
</feature>
<dbReference type="RefSeq" id="WP_111537562.1">
    <property type="nucleotide sequence ID" value="NZ_QKZL01000009.1"/>
</dbReference>
<dbReference type="Proteomes" id="UP000248916">
    <property type="component" value="Unassembled WGS sequence"/>
</dbReference>
<protein>
    <submittedName>
        <fullName evidence="2">Putative membrane protein</fullName>
    </submittedName>
</protein>
<name>A0A2W7N6S3_9RHOB</name>
<keyword evidence="1" id="KW-0812">Transmembrane</keyword>
<accession>A0A2W7N6S3</accession>
<feature type="transmembrane region" description="Helical" evidence="1">
    <location>
        <begin position="66"/>
        <end position="85"/>
    </location>
</feature>
<dbReference type="OrthoDB" id="9809543at2"/>
<keyword evidence="1" id="KW-0472">Membrane</keyword>
<dbReference type="EMBL" id="QKZL01000009">
    <property type="protein sequence ID" value="PZX15801.1"/>
    <property type="molecule type" value="Genomic_DNA"/>
</dbReference>
<gene>
    <name evidence="2" type="ORF">LX81_02434</name>
</gene>
<comment type="caution">
    <text evidence="2">The sequence shown here is derived from an EMBL/GenBank/DDBJ whole genome shotgun (WGS) entry which is preliminary data.</text>
</comment>
<organism evidence="2 3">
    <name type="scientific">Palleronia aestuarii</name>
    <dbReference type="NCBI Taxonomy" id="568105"/>
    <lineage>
        <taxon>Bacteria</taxon>
        <taxon>Pseudomonadati</taxon>
        <taxon>Pseudomonadota</taxon>
        <taxon>Alphaproteobacteria</taxon>
        <taxon>Rhodobacterales</taxon>
        <taxon>Roseobacteraceae</taxon>
        <taxon>Palleronia</taxon>
    </lineage>
</organism>
<dbReference type="InterPro" id="IPR018692">
    <property type="entry name" value="DUF2189"/>
</dbReference>